<name>A0AAD8WM67_LOLMU</name>
<dbReference type="EMBL" id="JAUUTY010000003">
    <property type="protein sequence ID" value="KAK1665513.1"/>
    <property type="molecule type" value="Genomic_DNA"/>
</dbReference>
<comment type="caution">
    <text evidence="1">The sequence shown here is derived from an EMBL/GenBank/DDBJ whole genome shotgun (WGS) entry which is preliminary data.</text>
</comment>
<gene>
    <name evidence="1" type="ORF">QYE76_053672</name>
</gene>
<dbReference type="Proteomes" id="UP001231189">
    <property type="component" value="Unassembled WGS sequence"/>
</dbReference>
<evidence type="ECO:0000313" key="1">
    <source>
        <dbReference type="EMBL" id="KAK1665513.1"/>
    </source>
</evidence>
<reference evidence="1" key="1">
    <citation type="submission" date="2023-07" db="EMBL/GenBank/DDBJ databases">
        <title>A chromosome-level genome assembly of Lolium multiflorum.</title>
        <authorList>
            <person name="Chen Y."/>
            <person name="Copetti D."/>
            <person name="Kolliker R."/>
            <person name="Studer B."/>
        </authorList>
    </citation>
    <scope>NUCLEOTIDE SEQUENCE</scope>
    <source>
        <strain evidence="1">02402/16</strain>
        <tissue evidence="1">Leaf</tissue>
    </source>
</reference>
<keyword evidence="2" id="KW-1185">Reference proteome</keyword>
<organism evidence="1 2">
    <name type="scientific">Lolium multiflorum</name>
    <name type="common">Italian ryegrass</name>
    <name type="synonym">Lolium perenne subsp. multiflorum</name>
    <dbReference type="NCBI Taxonomy" id="4521"/>
    <lineage>
        <taxon>Eukaryota</taxon>
        <taxon>Viridiplantae</taxon>
        <taxon>Streptophyta</taxon>
        <taxon>Embryophyta</taxon>
        <taxon>Tracheophyta</taxon>
        <taxon>Spermatophyta</taxon>
        <taxon>Magnoliopsida</taxon>
        <taxon>Liliopsida</taxon>
        <taxon>Poales</taxon>
        <taxon>Poaceae</taxon>
        <taxon>BOP clade</taxon>
        <taxon>Pooideae</taxon>
        <taxon>Poodae</taxon>
        <taxon>Poeae</taxon>
        <taxon>Poeae Chloroplast Group 2 (Poeae type)</taxon>
        <taxon>Loliodinae</taxon>
        <taxon>Loliinae</taxon>
        <taxon>Lolium</taxon>
    </lineage>
</organism>
<evidence type="ECO:0000313" key="2">
    <source>
        <dbReference type="Proteomes" id="UP001231189"/>
    </source>
</evidence>
<dbReference type="AlphaFoldDB" id="A0AAD8WM67"/>
<protein>
    <submittedName>
        <fullName evidence="1">Uncharacterized protein</fullName>
    </submittedName>
</protein>
<sequence length="147" mass="16742">MTLAVRPYHHSRRASWKFRRRTVLLIPERPLTPIDEEGVPSMSGYRDAGDSSALRHEVEAHGYKYARRRTDLFFLFFFRRTPRLFVVSADRSASAARAPTAALVAEIFPRLPPTSLPPHTRNTLPHARNPRAATCAVRTWPRAPRSG</sequence>
<proteinExistence type="predicted"/>
<accession>A0AAD8WM67</accession>